<dbReference type="Pfam" id="PF04755">
    <property type="entry name" value="PAP_fibrillin"/>
    <property type="match status" value="1"/>
</dbReference>
<protein>
    <submittedName>
        <fullName evidence="2">PAP/fibrillin family protein</fullName>
    </submittedName>
</protein>
<organism evidence="2">
    <name type="scientific">Planktothricoides raciborskii GIHE-MW2</name>
    <dbReference type="NCBI Taxonomy" id="2792601"/>
    <lineage>
        <taxon>Bacteria</taxon>
        <taxon>Bacillati</taxon>
        <taxon>Cyanobacteriota</taxon>
        <taxon>Cyanophyceae</taxon>
        <taxon>Oscillatoriophycideae</taxon>
        <taxon>Oscillatoriales</taxon>
        <taxon>Oscillatoriaceae</taxon>
        <taxon>Planktothricoides</taxon>
    </lineage>
</organism>
<dbReference type="InterPro" id="IPR006843">
    <property type="entry name" value="PAP/fibrillin_dom"/>
</dbReference>
<dbReference type="EMBL" id="CP159837">
    <property type="protein sequence ID" value="XCM40219.1"/>
    <property type="molecule type" value="Genomic_DNA"/>
</dbReference>
<dbReference type="PANTHER" id="PTHR31906">
    <property type="entry name" value="PLASTID-LIPID-ASSOCIATED PROTEIN 4, CHLOROPLASTIC-RELATED"/>
    <property type="match status" value="1"/>
</dbReference>
<accession>A0AAU8JLQ1</accession>
<sequence>MSRKRALLEAIADKNRGLQATTAQKEAIQTAISQLELSNPHPRPVQRLDLLDGDWRLVYTTSRELLNIDRLPLAKLGNIYQCVRSKEAKIYNIAELDGLPYLAAIVCVSARFTPESSTRVQVKFERNITGFQGLIGYQSPAQLIDEIAAGQSYKYKAIDFQINSTRQGWVEITYLDRDLRIGRGNEGNVFVLTKV</sequence>
<evidence type="ECO:0000313" key="2">
    <source>
        <dbReference type="EMBL" id="XCM40219.1"/>
    </source>
</evidence>
<dbReference type="InterPro" id="IPR039633">
    <property type="entry name" value="PAP"/>
</dbReference>
<feature type="domain" description="Plastid lipid-associated protein/fibrillin conserved" evidence="1">
    <location>
        <begin position="3"/>
        <end position="192"/>
    </location>
</feature>
<dbReference type="AlphaFoldDB" id="A0AAU8JLQ1"/>
<dbReference type="RefSeq" id="WP_054468091.1">
    <property type="nucleotide sequence ID" value="NZ_CP159837.1"/>
</dbReference>
<name>A0AAU8JLQ1_9CYAN</name>
<proteinExistence type="predicted"/>
<evidence type="ECO:0000259" key="1">
    <source>
        <dbReference type="Pfam" id="PF04755"/>
    </source>
</evidence>
<reference evidence="2" key="1">
    <citation type="submission" date="2024-07" db="EMBL/GenBank/DDBJ databases">
        <authorList>
            <person name="Kim Y.J."/>
            <person name="Jeong J.Y."/>
        </authorList>
    </citation>
    <scope>NUCLEOTIDE SEQUENCE</scope>
    <source>
        <strain evidence="2">GIHE-MW2</strain>
    </source>
</reference>
<gene>
    <name evidence="2" type="ORF">ABWT76_004416</name>
</gene>